<feature type="domain" description="Exostosin GT47" evidence="6">
    <location>
        <begin position="125"/>
        <end position="437"/>
    </location>
</feature>
<keyword evidence="4" id="KW-0812">Transmembrane</keyword>
<dbReference type="Proteomes" id="UP001371456">
    <property type="component" value="Unassembled WGS sequence"/>
</dbReference>
<keyword evidence="3" id="KW-0328">Glycosyltransferase</keyword>
<sequence length="493" mass="56160">MEFGDMISAINADEELQLGQLYFALPLKRLRSRLRAEEMAALAVKASSALKRTSSNKVFVFPQGKNCESVTRKAVNGGGSSSGRRGKKMANGRTIDYRSKFLLFTSLPPSNATPCSSSATQPWRRPLNVYMYDLGMKYNVGMLKDPHYDGPPVTIETLPEFPHYTGLRRQHTVEYWMLASLLYRENGTKQQEVVRVLNPDSADVFFVPFFSSLSYDTYHNQGNDTESKFDDQLQAEIADFLQKSKYWMRSAGRDHVIPMQHPNAFKHYRDKVNAAIFVVADFGRPSPSVSNLRKDVVAPYGHVVETFEADDFSDPYESRTTLIFFRGKTKRKAEGKDRKHLEKILSGQKDVVFEANGVTEGGVNASTKGMRSSKFCLDPAGDTPSSCRLFDAIVSHCVPVIVSDKIELPYEDEIDYNKFSIFFSREEAKKEGYILDQLKRVSKTKWLEMWRYLKNITHHFEYQYPPKNGDAVSMLWRQVKHKLPAVNLAKNPN</sequence>
<evidence type="ECO:0000256" key="3">
    <source>
        <dbReference type="ARBA" id="ARBA00022676"/>
    </source>
</evidence>
<dbReference type="PANTHER" id="PTHR11062:SF306">
    <property type="entry name" value="EXOSTOSIN GT47 DOMAIN-CONTAINING PROTEIN"/>
    <property type="match status" value="1"/>
</dbReference>
<evidence type="ECO:0000256" key="1">
    <source>
        <dbReference type="ARBA" id="ARBA00004323"/>
    </source>
</evidence>
<dbReference type="InterPro" id="IPR025322">
    <property type="entry name" value="PADRE_dom"/>
</dbReference>
<proteinExistence type="inferred from homology"/>
<comment type="subcellular location">
    <subcellularLocation>
        <location evidence="1">Golgi apparatus membrane</location>
        <topology evidence="1">Single-pass type II membrane protein</topology>
    </subcellularLocation>
</comment>
<dbReference type="AlphaFoldDB" id="A0AAN8YI86"/>
<dbReference type="Pfam" id="PF03016">
    <property type="entry name" value="Exostosin_GT47"/>
    <property type="match status" value="1"/>
</dbReference>
<gene>
    <name evidence="7" type="ORF">RDI58_007068</name>
</gene>
<protein>
    <recommendedName>
        <fullName evidence="6">Exostosin GT47 domain-containing protein</fullName>
    </recommendedName>
</protein>
<keyword evidence="4" id="KW-0735">Signal-anchor</keyword>
<dbReference type="InterPro" id="IPR004263">
    <property type="entry name" value="Exostosin"/>
</dbReference>
<dbReference type="EMBL" id="JBANQN010000003">
    <property type="protein sequence ID" value="KAK6793615.1"/>
    <property type="molecule type" value="Genomic_DNA"/>
</dbReference>
<organism evidence="7 8">
    <name type="scientific">Solanum bulbocastanum</name>
    <name type="common">Wild potato</name>
    <dbReference type="NCBI Taxonomy" id="147425"/>
    <lineage>
        <taxon>Eukaryota</taxon>
        <taxon>Viridiplantae</taxon>
        <taxon>Streptophyta</taxon>
        <taxon>Embryophyta</taxon>
        <taxon>Tracheophyta</taxon>
        <taxon>Spermatophyta</taxon>
        <taxon>Magnoliopsida</taxon>
        <taxon>eudicotyledons</taxon>
        <taxon>Gunneridae</taxon>
        <taxon>Pentapetalae</taxon>
        <taxon>asterids</taxon>
        <taxon>lamiids</taxon>
        <taxon>Solanales</taxon>
        <taxon>Solanaceae</taxon>
        <taxon>Solanoideae</taxon>
        <taxon>Solaneae</taxon>
        <taxon>Solanum</taxon>
    </lineage>
</organism>
<evidence type="ECO:0000313" key="7">
    <source>
        <dbReference type="EMBL" id="KAK6793615.1"/>
    </source>
</evidence>
<accession>A0AAN8YI86</accession>
<dbReference type="PANTHER" id="PTHR11062">
    <property type="entry name" value="EXOSTOSIN HEPARAN SULFATE GLYCOSYLTRANSFERASE -RELATED"/>
    <property type="match status" value="1"/>
</dbReference>
<comment type="caution">
    <text evidence="7">The sequence shown here is derived from an EMBL/GenBank/DDBJ whole genome shotgun (WGS) entry which is preliminary data.</text>
</comment>
<evidence type="ECO:0000259" key="6">
    <source>
        <dbReference type="Pfam" id="PF03016"/>
    </source>
</evidence>
<comment type="similarity">
    <text evidence="2">Belongs to the glycosyltransferase 47 family.</text>
</comment>
<dbReference type="GO" id="GO:0000139">
    <property type="term" value="C:Golgi membrane"/>
    <property type="evidence" value="ECO:0007669"/>
    <property type="project" value="UniProtKB-SubCell"/>
</dbReference>
<reference evidence="7 8" key="1">
    <citation type="submission" date="2024-02" db="EMBL/GenBank/DDBJ databases">
        <title>de novo genome assembly of Solanum bulbocastanum strain 11H21.</title>
        <authorList>
            <person name="Hosaka A.J."/>
        </authorList>
    </citation>
    <scope>NUCLEOTIDE SEQUENCE [LARGE SCALE GENOMIC DNA]</scope>
    <source>
        <tissue evidence="7">Young leaves</tissue>
    </source>
</reference>
<keyword evidence="3" id="KW-0808">Transferase</keyword>
<keyword evidence="5" id="KW-0333">Golgi apparatus</keyword>
<evidence type="ECO:0000256" key="4">
    <source>
        <dbReference type="ARBA" id="ARBA00022968"/>
    </source>
</evidence>
<evidence type="ECO:0000256" key="5">
    <source>
        <dbReference type="ARBA" id="ARBA00023034"/>
    </source>
</evidence>
<keyword evidence="8" id="KW-1185">Reference proteome</keyword>
<dbReference type="Pfam" id="PF14009">
    <property type="entry name" value="PADRE"/>
    <property type="match status" value="1"/>
</dbReference>
<evidence type="ECO:0000313" key="8">
    <source>
        <dbReference type="Proteomes" id="UP001371456"/>
    </source>
</evidence>
<dbReference type="GO" id="GO:0016757">
    <property type="term" value="F:glycosyltransferase activity"/>
    <property type="evidence" value="ECO:0007669"/>
    <property type="project" value="UniProtKB-KW"/>
</dbReference>
<name>A0AAN8YI86_SOLBU</name>
<evidence type="ECO:0000256" key="2">
    <source>
        <dbReference type="ARBA" id="ARBA00010271"/>
    </source>
</evidence>
<dbReference type="InterPro" id="IPR040911">
    <property type="entry name" value="Exostosin_GT47"/>
</dbReference>